<sequence>MGGATAKALQGRSHEVRVLMDAVTRAREGTSAVVVLRGDAGIGKTALLDHAGEEAPG</sequence>
<dbReference type="OrthoDB" id="134933at2"/>
<name>A0A1H8UXW8_9ACTN</name>
<evidence type="ECO:0000313" key="2">
    <source>
        <dbReference type="EMBL" id="SEP08001.1"/>
    </source>
</evidence>
<organism evidence="2 3">
    <name type="scientific">Actinacidiphila rubida</name>
    <dbReference type="NCBI Taxonomy" id="310780"/>
    <lineage>
        <taxon>Bacteria</taxon>
        <taxon>Bacillati</taxon>
        <taxon>Actinomycetota</taxon>
        <taxon>Actinomycetes</taxon>
        <taxon>Kitasatosporales</taxon>
        <taxon>Streptomycetaceae</taxon>
        <taxon>Actinacidiphila</taxon>
    </lineage>
</organism>
<keyword evidence="3" id="KW-1185">Reference proteome</keyword>
<dbReference type="InterPro" id="IPR041664">
    <property type="entry name" value="AAA_16"/>
</dbReference>
<dbReference type="AlphaFoldDB" id="A0A1H8UXW8"/>
<protein>
    <submittedName>
        <fullName evidence="2">AAA ATPase domain-containing protein</fullName>
    </submittedName>
</protein>
<dbReference type="Pfam" id="PF13191">
    <property type="entry name" value="AAA_16"/>
    <property type="match status" value="1"/>
</dbReference>
<accession>A0A1H8UXW8</accession>
<dbReference type="SUPFAM" id="SSF52540">
    <property type="entry name" value="P-loop containing nucleoside triphosphate hydrolases"/>
    <property type="match status" value="1"/>
</dbReference>
<dbReference type="Proteomes" id="UP000181951">
    <property type="component" value="Unassembled WGS sequence"/>
</dbReference>
<feature type="non-terminal residue" evidence="2">
    <location>
        <position position="57"/>
    </location>
</feature>
<dbReference type="InterPro" id="IPR027417">
    <property type="entry name" value="P-loop_NTPase"/>
</dbReference>
<evidence type="ECO:0000313" key="3">
    <source>
        <dbReference type="Proteomes" id="UP000181951"/>
    </source>
</evidence>
<evidence type="ECO:0000259" key="1">
    <source>
        <dbReference type="Pfam" id="PF13191"/>
    </source>
</evidence>
<gene>
    <name evidence="2" type="ORF">SAMN05216267_10921</name>
</gene>
<dbReference type="RefSeq" id="WP_143080626.1">
    <property type="nucleotide sequence ID" value="NZ_FODD01000092.1"/>
</dbReference>
<reference evidence="2 3" key="1">
    <citation type="submission" date="2016-10" db="EMBL/GenBank/DDBJ databases">
        <authorList>
            <person name="de Groot N.N."/>
        </authorList>
    </citation>
    <scope>NUCLEOTIDE SEQUENCE [LARGE SCALE GENOMIC DNA]</scope>
    <source>
        <strain evidence="2 3">CGMCC 4.2026</strain>
    </source>
</reference>
<feature type="domain" description="Orc1-like AAA ATPase" evidence="1">
    <location>
        <begin position="9"/>
        <end position="55"/>
    </location>
</feature>
<proteinExistence type="predicted"/>
<dbReference type="EMBL" id="FODD01000092">
    <property type="protein sequence ID" value="SEP08001.1"/>
    <property type="molecule type" value="Genomic_DNA"/>
</dbReference>